<keyword evidence="3" id="KW-1185">Reference proteome</keyword>
<protein>
    <submittedName>
        <fullName evidence="2">Uncharacterized protein</fullName>
    </submittedName>
</protein>
<dbReference type="GeneID" id="73336820"/>
<name>A0A9Q8SH66_9PEZI</name>
<feature type="region of interest" description="Disordered" evidence="1">
    <location>
        <begin position="124"/>
        <end position="157"/>
    </location>
</feature>
<organism evidence="2 3">
    <name type="scientific">Colletotrichum lupini</name>
    <dbReference type="NCBI Taxonomy" id="145971"/>
    <lineage>
        <taxon>Eukaryota</taxon>
        <taxon>Fungi</taxon>
        <taxon>Dikarya</taxon>
        <taxon>Ascomycota</taxon>
        <taxon>Pezizomycotina</taxon>
        <taxon>Sordariomycetes</taxon>
        <taxon>Hypocreomycetidae</taxon>
        <taxon>Glomerellales</taxon>
        <taxon>Glomerellaceae</taxon>
        <taxon>Colletotrichum</taxon>
        <taxon>Colletotrichum acutatum species complex</taxon>
    </lineage>
</organism>
<reference evidence="2" key="1">
    <citation type="journal article" date="2021" name="Mol. Plant Microbe Interact.">
        <title>Complete Genome Sequence of the Plant-Pathogenic Fungus Colletotrichum lupini.</title>
        <authorList>
            <person name="Baroncelli R."/>
            <person name="Pensec F."/>
            <person name="Da Lio D."/>
            <person name="Boufleur T."/>
            <person name="Vicente I."/>
            <person name="Sarrocco S."/>
            <person name="Picot A."/>
            <person name="Baraldi E."/>
            <person name="Sukno S."/>
            <person name="Thon M."/>
            <person name="Le Floch G."/>
        </authorList>
    </citation>
    <scope>NUCLEOTIDE SEQUENCE</scope>
    <source>
        <strain evidence="2">IMI 504893</strain>
    </source>
</reference>
<sequence>MAVFDIVWYALAGFGQPLQCDGSLHSEAPATFFFLVELQPHVFAPHFVPPGQLWNLRSLEHWNSPTFVKSSPARCDGAANGHQAKTHSRLNSPMNNRRCHKKIAGGFNNYADYLDNPPLTLPFGSAHTPQLRDMSSQQTENAHAIDQTPSNTTHASS</sequence>
<dbReference type="KEGG" id="clup:CLUP02_02781"/>
<dbReference type="AlphaFoldDB" id="A0A9Q8SH66"/>
<evidence type="ECO:0000313" key="2">
    <source>
        <dbReference type="EMBL" id="UQC77314.1"/>
    </source>
</evidence>
<evidence type="ECO:0000313" key="3">
    <source>
        <dbReference type="Proteomes" id="UP000830671"/>
    </source>
</evidence>
<gene>
    <name evidence="2" type="ORF">CLUP02_02781</name>
</gene>
<dbReference type="Proteomes" id="UP000830671">
    <property type="component" value="Chromosome 2"/>
</dbReference>
<accession>A0A9Q8SH66</accession>
<feature type="region of interest" description="Disordered" evidence="1">
    <location>
        <begin position="74"/>
        <end position="95"/>
    </location>
</feature>
<dbReference type="EMBL" id="CP019474">
    <property type="protein sequence ID" value="UQC77314.1"/>
    <property type="molecule type" value="Genomic_DNA"/>
</dbReference>
<evidence type="ECO:0000256" key="1">
    <source>
        <dbReference type="SAM" id="MobiDB-lite"/>
    </source>
</evidence>
<dbReference type="RefSeq" id="XP_049138953.1">
    <property type="nucleotide sequence ID" value="XM_049281810.1"/>
</dbReference>
<proteinExistence type="predicted"/>
<feature type="compositionally biased region" description="Polar residues" evidence="1">
    <location>
        <begin position="133"/>
        <end position="157"/>
    </location>
</feature>